<comment type="caution">
    <text evidence="2">The sequence shown here is derived from an EMBL/GenBank/DDBJ whole genome shotgun (WGS) entry which is preliminary data.</text>
</comment>
<dbReference type="EMBL" id="AOLK01000023">
    <property type="protein sequence ID" value="ELZ81766.1"/>
    <property type="molecule type" value="Genomic_DNA"/>
</dbReference>
<feature type="compositionally biased region" description="Acidic residues" evidence="1">
    <location>
        <begin position="8"/>
        <end position="18"/>
    </location>
</feature>
<keyword evidence="3" id="KW-1185">Reference proteome</keyword>
<dbReference type="AlphaFoldDB" id="M0HB36"/>
<feature type="region of interest" description="Disordered" evidence="1">
    <location>
        <begin position="1"/>
        <end position="26"/>
    </location>
</feature>
<evidence type="ECO:0000313" key="2">
    <source>
        <dbReference type="EMBL" id="ELZ81766.1"/>
    </source>
</evidence>
<accession>M0HB36</accession>
<dbReference type="RefSeq" id="WP_008326436.1">
    <property type="nucleotide sequence ID" value="NZ_AOLK01000023.1"/>
</dbReference>
<reference evidence="2 3" key="1">
    <citation type="journal article" date="2014" name="PLoS Genet.">
        <title>Phylogenetically driven sequencing of extremely halophilic archaea reveals strategies for static and dynamic osmo-response.</title>
        <authorList>
            <person name="Becker E.A."/>
            <person name="Seitzer P.M."/>
            <person name="Tritt A."/>
            <person name="Larsen D."/>
            <person name="Krusor M."/>
            <person name="Yao A.I."/>
            <person name="Wu D."/>
            <person name="Madern D."/>
            <person name="Eisen J.A."/>
            <person name="Darling A.E."/>
            <person name="Facciotti M.T."/>
        </authorList>
    </citation>
    <scope>NUCLEOTIDE SEQUENCE [LARGE SCALE GENOMIC DNA]</scope>
    <source>
        <strain evidence="2 3">ATCC BAA-1513</strain>
    </source>
</reference>
<protein>
    <submittedName>
        <fullName evidence="2">Uncharacterized protein</fullName>
    </submittedName>
</protein>
<dbReference type="Proteomes" id="UP000011612">
    <property type="component" value="Unassembled WGS sequence"/>
</dbReference>
<gene>
    <name evidence="2" type="ORF">C453_17159</name>
</gene>
<evidence type="ECO:0000256" key="1">
    <source>
        <dbReference type="SAM" id="MobiDB-lite"/>
    </source>
</evidence>
<dbReference type="PATRIC" id="fig|1230453.4.peg.3423"/>
<organism evidence="2 3">
    <name type="scientific">Haloferax elongans ATCC BAA-1513</name>
    <dbReference type="NCBI Taxonomy" id="1230453"/>
    <lineage>
        <taxon>Archaea</taxon>
        <taxon>Methanobacteriati</taxon>
        <taxon>Methanobacteriota</taxon>
        <taxon>Stenosarchaea group</taxon>
        <taxon>Halobacteria</taxon>
        <taxon>Halobacteriales</taxon>
        <taxon>Haloferacaceae</taxon>
        <taxon>Haloferax</taxon>
    </lineage>
</organism>
<sequence>MTEQQDSLSEDSEPDTDSDTSPLNTISDKDIILNARHLVGPDAIVNDVHEALTDAGLISSGYENASRTFREARDGTYSDERINDALNDQIQTAIEPALLGIGNLANDTDAESCAAINEPASTADEIGSDNVAGTVRAEDVQTVKEKIELLHEESQALLDVDESVGARRAEFIGETAVKLLDKLLEE</sequence>
<name>M0HB36_HALEO</name>
<proteinExistence type="predicted"/>
<evidence type="ECO:0000313" key="3">
    <source>
        <dbReference type="Proteomes" id="UP000011612"/>
    </source>
</evidence>